<gene>
    <name evidence="3" type="ORF">HFV08_10825</name>
</gene>
<reference evidence="3 4" key="1">
    <citation type="submission" date="2020-04" db="EMBL/GenBank/DDBJ databases">
        <title>Phylogenetic Diversity and Antibacterial Activity against Ralstonia solanacearum of Endophytic Actinomycete Isolated from Moss.</title>
        <authorList>
            <person name="Zhuang X."/>
        </authorList>
    </citation>
    <scope>NUCLEOTIDE SEQUENCE [LARGE SCALE GENOMIC DNA]</scope>
    <source>
        <strain evidence="3 4">LD120</strain>
    </source>
</reference>
<evidence type="ECO:0000256" key="1">
    <source>
        <dbReference type="SAM" id="MobiDB-lite"/>
    </source>
</evidence>
<keyword evidence="4" id="KW-1185">Reference proteome</keyword>
<feature type="region of interest" description="Disordered" evidence="1">
    <location>
        <begin position="26"/>
        <end position="72"/>
    </location>
</feature>
<feature type="signal peptide" evidence="2">
    <location>
        <begin position="1"/>
        <end position="26"/>
    </location>
</feature>
<evidence type="ECO:0000313" key="4">
    <source>
        <dbReference type="Proteomes" id="UP000772196"/>
    </source>
</evidence>
<dbReference type="SUPFAM" id="SSF53474">
    <property type="entry name" value="alpha/beta-Hydrolases"/>
    <property type="match status" value="1"/>
</dbReference>
<evidence type="ECO:0008006" key="5">
    <source>
        <dbReference type="Google" id="ProtNLM"/>
    </source>
</evidence>
<dbReference type="EMBL" id="JAAWWP010000005">
    <property type="protein sequence ID" value="NKI41724.1"/>
    <property type="molecule type" value="Genomic_DNA"/>
</dbReference>
<feature type="compositionally biased region" description="Low complexity" evidence="1">
    <location>
        <begin position="49"/>
        <end position="64"/>
    </location>
</feature>
<sequence length="356" mass="37129">MKTRAIPLLLAAVLGLGTLTPAAAQAAADRNPVPRPVPGSADSVKSAKSAESADSTAPTSSADPGGPPLETPVATLAANLTCSADLAGSARTPVLLTPGTVESADQAWSWGYQKVLRERGHAVCVIEDLPDSGTTDMQVTAEYVVYALRRMHEVSGRKVSVIGHSQGGLLNAWALRFWPDLAGKVDDIIGLGAPHSGGLFGDLACVAGRCPDSAWQFKASSDFVQALIREPLAAGPSFTSIGSDTDEVIFPAPGATRFPGAANLQVQQLCPGRLVGHMGQLFDAGVHALVTDALDHEGPADLDRADRGGCSRYWFEGVDEAKMAAGILIVKDILAAFLDVRWVDKEPALKEYAAEG</sequence>
<comment type="caution">
    <text evidence="3">The sequence shown here is derived from an EMBL/GenBank/DDBJ whole genome shotgun (WGS) entry which is preliminary data.</text>
</comment>
<accession>A0ABX1H048</accession>
<dbReference type="RefSeq" id="WP_168538251.1">
    <property type="nucleotide sequence ID" value="NZ_JAAWWP010000005.1"/>
</dbReference>
<evidence type="ECO:0000256" key="2">
    <source>
        <dbReference type="SAM" id="SignalP"/>
    </source>
</evidence>
<dbReference type="PANTHER" id="PTHR37574">
    <property type="entry name" value="LIPASE B"/>
    <property type="match status" value="1"/>
</dbReference>
<organism evidence="3 4">
    <name type="scientific">Streptomyces physcomitrii</name>
    <dbReference type="NCBI Taxonomy" id="2724184"/>
    <lineage>
        <taxon>Bacteria</taxon>
        <taxon>Bacillati</taxon>
        <taxon>Actinomycetota</taxon>
        <taxon>Actinomycetes</taxon>
        <taxon>Kitasatosporales</taxon>
        <taxon>Streptomycetaceae</taxon>
        <taxon>Streptomyces</taxon>
    </lineage>
</organism>
<proteinExistence type="predicted"/>
<dbReference type="Gene3D" id="3.40.50.1820">
    <property type="entry name" value="alpha/beta hydrolase"/>
    <property type="match status" value="1"/>
</dbReference>
<name>A0ABX1H048_9ACTN</name>
<evidence type="ECO:0000313" key="3">
    <source>
        <dbReference type="EMBL" id="NKI41724.1"/>
    </source>
</evidence>
<keyword evidence="2" id="KW-0732">Signal</keyword>
<dbReference type="InterPro" id="IPR053228">
    <property type="entry name" value="Stereospecific_Lipase"/>
</dbReference>
<protein>
    <recommendedName>
        <fullName evidence="5">Lipase</fullName>
    </recommendedName>
</protein>
<dbReference type="InterPro" id="IPR029058">
    <property type="entry name" value="AB_hydrolase_fold"/>
</dbReference>
<dbReference type="Proteomes" id="UP000772196">
    <property type="component" value="Unassembled WGS sequence"/>
</dbReference>
<dbReference type="PANTHER" id="PTHR37574:SF1">
    <property type="entry name" value="LIPASE B"/>
    <property type="match status" value="1"/>
</dbReference>
<feature type="chain" id="PRO_5047033032" description="Lipase" evidence="2">
    <location>
        <begin position="27"/>
        <end position="356"/>
    </location>
</feature>